<protein>
    <submittedName>
        <fullName evidence="2">Uncharacterized protein</fullName>
    </submittedName>
</protein>
<proteinExistence type="predicted"/>
<evidence type="ECO:0000256" key="1">
    <source>
        <dbReference type="SAM" id="Phobius"/>
    </source>
</evidence>
<evidence type="ECO:0000313" key="2">
    <source>
        <dbReference type="EMBL" id="PZF78451.1"/>
    </source>
</evidence>
<keyword evidence="1" id="KW-1133">Transmembrane helix</keyword>
<keyword evidence="3" id="KW-1185">Reference proteome</keyword>
<dbReference type="AlphaFoldDB" id="A0A2W2ATB8"/>
<accession>A0A2W2ATB8</accession>
<dbReference type="EMBL" id="QKVK01000001">
    <property type="protein sequence ID" value="PZF78451.1"/>
    <property type="molecule type" value="Genomic_DNA"/>
</dbReference>
<keyword evidence="1" id="KW-0812">Transmembrane</keyword>
<reference evidence="3" key="1">
    <citation type="submission" date="2018-06" db="EMBL/GenBank/DDBJ databases">
        <title>Aestuariibacter litoralis strain KCTC 52945T.</title>
        <authorList>
            <person name="Li X."/>
            <person name="Salam N."/>
            <person name="Li J.-L."/>
            <person name="Chen Y.-M."/>
            <person name="Yang Z.-W."/>
            <person name="Zhang L.-Y."/>
            <person name="Han M.-X."/>
            <person name="Xiao M."/>
            <person name="Li W.-J."/>
        </authorList>
    </citation>
    <scope>NUCLEOTIDE SEQUENCE [LARGE SCALE GENOMIC DNA]</scope>
    <source>
        <strain evidence="3">KCTC 52945</strain>
    </source>
</reference>
<evidence type="ECO:0000313" key="3">
    <source>
        <dbReference type="Proteomes" id="UP000248795"/>
    </source>
</evidence>
<dbReference type="RefSeq" id="WP_111195778.1">
    <property type="nucleotide sequence ID" value="NZ_QKVK01000001.1"/>
</dbReference>
<name>A0A2W2ATB8_9HYPH</name>
<gene>
    <name evidence="2" type="ORF">DK847_01125</name>
</gene>
<comment type="caution">
    <text evidence="2">The sequence shown here is derived from an EMBL/GenBank/DDBJ whole genome shotgun (WGS) entry which is preliminary data.</text>
</comment>
<keyword evidence="1" id="KW-0472">Membrane</keyword>
<sequence>MVKPAVKQDRDGLAEALREARLAEAAHFEAARDLRDSKTLRLQILKDDLVPTVQANPEARELFDLTLLPGEPPKLWVDLTAYVVMEPDHRTYRVLQDRQDSRDILFEGRDREQAAAAIRRHMAHRLVARERQAAQLPVAAGAGYSSATLMLAWVSGFAFGALALVAAALYTGLLKY</sequence>
<dbReference type="Proteomes" id="UP000248795">
    <property type="component" value="Unassembled WGS sequence"/>
</dbReference>
<feature type="transmembrane region" description="Helical" evidence="1">
    <location>
        <begin position="151"/>
        <end position="173"/>
    </location>
</feature>
<organism evidence="2 3">
    <name type="scientific">Aestuariivirga litoralis</name>
    <dbReference type="NCBI Taxonomy" id="2650924"/>
    <lineage>
        <taxon>Bacteria</taxon>
        <taxon>Pseudomonadati</taxon>
        <taxon>Pseudomonadota</taxon>
        <taxon>Alphaproteobacteria</taxon>
        <taxon>Hyphomicrobiales</taxon>
        <taxon>Aestuariivirgaceae</taxon>
        <taxon>Aestuariivirga</taxon>
    </lineage>
</organism>